<evidence type="ECO:0000256" key="6">
    <source>
        <dbReference type="ARBA" id="ARBA00023077"/>
    </source>
</evidence>
<dbReference type="Pfam" id="PF13715">
    <property type="entry name" value="CarbopepD_reg_2"/>
    <property type="match status" value="1"/>
</dbReference>
<evidence type="ECO:0000256" key="11">
    <source>
        <dbReference type="RuleBase" id="RU003357"/>
    </source>
</evidence>
<dbReference type="SUPFAM" id="SSF49464">
    <property type="entry name" value="Carboxypeptidase regulatory domain-like"/>
    <property type="match status" value="1"/>
</dbReference>
<gene>
    <name evidence="14" type="ORF">F0145_03615</name>
</gene>
<dbReference type="InterPro" id="IPR036942">
    <property type="entry name" value="Beta-barrel_TonB_sf"/>
</dbReference>
<keyword evidence="3 10" id="KW-1134">Transmembrane beta strand</keyword>
<dbReference type="PANTHER" id="PTHR30069:SF29">
    <property type="entry name" value="HEMOGLOBIN AND HEMOGLOBIN-HAPTOGLOBIN-BINDING PROTEIN 1-RELATED"/>
    <property type="match status" value="1"/>
</dbReference>
<dbReference type="PANTHER" id="PTHR30069">
    <property type="entry name" value="TONB-DEPENDENT OUTER MEMBRANE RECEPTOR"/>
    <property type="match status" value="1"/>
</dbReference>
<dbReference type="GO" id="GO:0009279">
    <property type="term" value="C:cell outer membrane"/>
    <property type="evidence" value="ECO:0007669"/>
    <property type="project" value="UniProtKB-SubCell"/>
</dbReference>
<evidence type="ECO:0000256" key="10">
    <source>
        <dbReference type="PROSITE-ProRule" id="PRU01360"/>
    </source>
</evidence>
<protein>
    <submittedName>
        <fullName evidence="14">TonB-dependent receptor</fullName>
    </submittedName>
</protein>
<organism evidence="14 15">
    <name type="scientific">Adhaeribacter rhizoryzae</name>
    <dbReference type="NCBI Taxonomy" id="2607907"/>
    <lineage>
        <taxon>Bacteria</taxon>
        <taxon>Pseudomonadati</taxon>
        <taxon>Bacteroidota</taxon>
        <taxon>Cytophagia</taxon>
        <taxon>Cytophagales</taxon>
        <taxon>Hymenobacteraceae</taxon>
        <taxon>Adhaeribacter</taxon>
    </lineage>
</organism>
<dbReference type="InterPro" id="IPR012910">
    <property type="entry name" value="Plug_dom"/>
</dbReference>
<dbReference type="EMBL" id="VWSF01000002">
    <property type="protein sequence ID" value="KAA5548878.1"/>
    <property type="molecule type" value="Genomic_DNA"/>
</dbReference>
<keyword evidence="4 10" id="KW-0812">Transmembrane</keyword>
<comment type="similarity">
    <text evidence="10 11">Belongs to the TonB-dependent receptor family.</text>
</comment>
<feature type="domain" description="TonB-dependent receptor plug" evidence="13">
    <location>
        <begin position="151"/>
        <end position="229"/>
    </location>
</feature>
<comment type="subcellular location">
    <subcellularLocation>
        <location evidence="1 10">Cell outer membrane</location>
        <topology evidence="1 10">Multi-pass membrane protein</topology>
    </subcellularLocation>
</comment>
<reference evidence="14 15" key="1">
    <citation type="submission" date="2019-09" db="EMBL/GenBank/DDBJ databases">
        <title>Genome sequence and assembly of Adhaeribacter sp.</title>
        <authorList>
            <person name="Chhetri G."/>
        </authorList>
    </citation>
    <scope>NUCLEOTIDE SEQUENCE [LARGE SCALE GENOMIC DNA]</scope>
    <source>
        <strain evidence="14 15">DK36</strain>
    </source>
</reference>
<keyword evidence="2 10" id="KW-0813">Transport</keyword>
<dbReference type="GO" id="GO:0015344">
    <property type="term" value="F:siderophore uptake transmembrane transporter activity"/>
    <property type="evidence" value="ECO:0007669"/>
    <property type="project" value="TreeGrafter"/>
</dbReference>
<dbReference type="Gene3D" id="2.60.40.1120">
    <property type="entry name" value="Carboxypeptidase-like, regulatory domain"/>
    <property type="match status" value="1"/>
</dbReference>
<evidence type="ECO:0000313" key="14">
    <source>
        <dbReference type="EMBL" id="KAA5548878.1"/>
    </source>
</evidence>
<dbReference type="AlphaFoldDB" id="A0A5M6DMV2"/>
<keyword evidence="15" id="KW-1185">Reference proteome</keyword>
<evidence type="ECO:0000313" key="15">
    <source>
        <dbReference type="Proteomes" id="UP000323426"/>
    </source>
</evidence>
<evidence type="ECO:0000256" key="2">
    <source>
        <dbReference type="ARBA" id="ARBA00022448"/>
    </source>
</evidence>
<dbReference type="InterPro" id="IPR008969">
    <property type="entry name" value="CarboxyPept-like_regulatory"/>
</dbReference>
<evidence type="ECO:0000256" key="8">
    <source>
        <dbReference type="ARBA" id="ARBA00023170"/>
    </source>
</evidence>
<dbReference type="InterPro" id="IPR037066">
    <property type="entry name" value="Plug_dom_sf"/>
</dbReference>
<dbReference type="Proteomes" id="UP000323426">
    <property type="component" value="Unassembled WGS sequence"/>
</dbReference>
<keyword evidence="9 10" id="KW-0998">Cell outer membrane</keyword>
<evidence type="ECO:0000256" key="9">
    <source>
        <dbReference type="ARBA" id="ARBA00023237"/>
    </source>
</evidence>
<evidence type="ECO:0000256" key="4">
    <source>
        <dbReference type="ARBA" id="ARBA00022692"/>
    </source>
</evidence>
<dbReference type="Pfam" id="PF00593">
    <property type="entry name" value="TonB_dep_Rec_b-barrel"/>
    <property type="match status" value="1"/>
</dbReference>
<feature type="domain" description="TonB-dependent receptor-like beta-barrel" evidence="12">
    <location>
        <begin position="294"/>
        <end position="730"/>
    </location>
</feature>
<evidence type="ECO:0000256" key="3">
    <source>
        <dbReference type="ARBA" id="ARBA00022452"/>
    </source>
</evidence>
<proteinExistence type="inferred from homology"/>
<dbReference type="PROSITE" id="PS51257">
    <property type="entry name" value="PROKAR_LIPOPROTEIN"/>
    <property type="match status" value="1"/>
</dbReference>
<keyword evidence="7 10" id="KW-0472">Membrane</keyword>
<dbReference type="PROSITE" id="PS52016">
    <property type="entry name" value="TONB_DEPENDENT_REC_3"/>
    <property type="match status" value="1"/>
</dbReference>
<name>A0A5M6DMV2_9BACT</name>
<evidence type="ECO:0000256" key="1">
    <source>
        <dbReference type="ARBA" id="ARBA00004571"/>
    </source>
</evidence>
<evidence type="ECO:0000259" key="13">
    <source>
        <dbReference type="Pfam" id="PF07715"/>
    </source>
</evidence>
<dbReference type="Pfam" id="PF07715">
    <property type="entry name" value="Plug"/>
    <property type="match status" value="1"/>
</dbReference>
<evidence type="ECO:0000256" key="5">
    <source>
        <dbReference type="ARBA" id="ARBA00022729"/>
    </source>
</evidence>
<dbReference type="SUPFAM" id="SSF56935">
    <property type="entry name" value="Porins"/>
    <property type="match status" value="1"/>
</dbReference>
<dbReference type="Gene3D" id="2.170.130.10">
    <property type="entry name" value="TonB-dependent receptor, plug domain"/>
    <property type="match status" value="1"/>
</dbReference>
<evidence type="ECO:0000259" key="12">
    <source>
        <dbReference type="Pfam" id="PF00593"/>
    </source>
</evidence>
<dbReference type="Gene3D" id="2.40.170.20">
    <property type="entry name" value="TonB-dependent receptor, beta-barrel domain"/>
    <property type="match status" value="1"/>
</dbReference>
<sequence>MPFKLPVLTFKVFLWAILFLSCIPNYTFSQSKITISGTVRAGVSGENLVGVAVQIPALQSGTSTNTYGFYSLSVPPGTHTVVYSYIGYQTQRREITVTQNTKLNIELPVTAQELGEVLIEAGSLQEKLKTSQMSVDQLSVREAKLLPALFGEVDILKTLQLKPGIQSGGEGSAGLYVRGGGPDQNLFLLDEATVYNASHLFGFFSIFNSDAVRSVDLYKGGFPAQFGGRLSSVVDVKLKEGNNKRFAASGGLGLIASRLTLEGPLKKNKGSFIISGRRTYVDVFTGLVNKINKDNPEYNPIPGYYFYDLNAKVNYDIGPNDRLYLSGYLGDDLIGFRNSGFNFDFNWGNRAGTLRWNHIFNPRLFANTSVTASSYRYNIKNSLEGFSFDLTSNIKDLSFKSDFDYVPGNAHSFKFGVQAVKHTFDVGRLKAGSEDNTIAFSSGSSFTGVEYGVYAADDYNPTPNFTLNYGLRFSGFTNGKSNFNGLEPRVSARYALSENTSLKGSYTRMLQYIHLVSNSGASLPTDIWYPSNNTVRPQRSQQVALGISQLAGKGKYLITNEVYYKWMANQVDFRNGAQLFVNNNLDQEFLFGRGRSYGNEIYLEKKEGRTTGWVGYTLSWTYRQFAEINEGRWFPNRYDRRHDISIVGLHQLSPRLHLTGTWVYGTGNAFSVPVSRIILQGQTGNNESFVPIYTERNAYRQAAYHRLDLGLVYKLRPKRGESDLTFSVYNAYNRRNPYFVYFEQLKDQSDELTIGFRGRQVSLFPVIPSVTYNFKF</sequence>
<keyword evidence="8 14" id="KW-0675">Receptor</keyword>
<keyword evidence="5" id="KW-0732">Signal</keyword>
<comment type="caution">
    <text evidence="14">The sequence shown here is derived from an EMBL/GenBank/DDBJ whole genome shotgun (WGS) entry which is preliminary data.</text>
</comment>
<dbReference type="InterPro" id="IPR039426">
    <property type="entry name" value="TonB-dep_rcpt-like"/>
</dbReference>
<dbReference type="InterPro" id="IPR000531">
    <property type="entry name" value="Beta-barrel_TonB"/>
</dbReference>
<evidence type="ECO:0000256" key="7">
    <source>
        <dbReference type="ARBA" id="ARBA00023136"/>
    </source>
</evidence>
<accession>A0A5M6DMV2</accession>
<keyword evidence="6 11" id="KW-0798">TonB box</keyword>
<dbReference type="GO" id="GO:0044718">
    <property type="term" value="P:siderophore transmembrane transport"/>
    <property type="evidence" value="ECO:0007669"/>
    <property type="project" value="TreeGrafter"/>
</dbReference>